<dbReference type="InterPro" id="IPR052128">
    <property type="entry name" value="Oxidoreductase_NAD-binding"/>
</dbReference>
<protein>
    <recommendedName>
        <fullName evidence="6">Ferric reductase NAD binding domain-containing protein</fullName>
    </recommendedName>
</protein>
<feature type="compositionally biased region" description="Acidic residues" evidence="3">
    <location>
        <begin position="70"/>
        <end position="82"/>
    </location>
</feature>
<keyword evidence="5" id="KW-1185">Reference proteome</keyword>
<evidence type="ECO:0008006" key="6">
    <source>
        <dbReference type="Google" id="ProtNLM"/>
    </source>
</evidence>
<gene>
    <name evidence="4" type="ORF">NPX13_g9621</name>
</gene>
<feature type="compositionally biased region" description="Basic and acidic residues" evidence="3">
    <location>
        <begin position="10"/>
        <end position="20"/>
    </location>
</feature>
<evidence type="ECO:0000313" key="5">
    <source>
        <dbReference type="Proteomes" id="UP001148614"/>
    </source>
</evidence>
<name>A0A9W8N6C7_9PEZI</name>
<dbReference type="EMBL" id="JANPWZ010002425">
    <property type="protein sequence ID" value="KAJ3558908.1"/>
    <property type="molecule type" value="Genomic_DNA"/>
</dbReference>
<dbReference type="VEuPathDB" id="FungiDB:F4678DRAFT_157126"/>
<evidence type="ECO:0000256" key="2">
    <source>
        <dbReference type="ARBA" id="ARBA00023027"/>
    </source>
</evidence>
<dbReference type="AlphaFoldDB" id="A0A9W8N6C7"/>
<dbReference type="InterPro" id="IPR039261">
    <property type="entry name" value="FNR_nucleotide-bd"/>
</dbReference>
<feature type="region of interest" description="Disordered" evidence="3">
    <location>
        <begin position="57"/>
        <end position="118"/>
    </location>
</feature>
<accession>A0A9W8N6C7</accession>
<comment type="caution">
    <text evidence="4">The sequence shown here is derived from an EMBL/GenBank/DDBJ whole genome shotgun (WGS) entry which is preliminary data.</text>
</comment>
<evidence type="ECO:0000313" key="4">
    <source>
        <dbReference type="EMBL" id="KAJ3558908.1"/>
    </source>
</evidence>
<keyword evidence="2" id="KW-0520">NAD</keyword>
<proteinExistence type="predicted"/>
<organism evidence="4 5">
    <name type="scientific">Xylaria arbuscula</name>
    <dbReference type="NCBI Taxonomy" id="114810"/>
    <lineage>
        <taxon>Eukaryota</taxon>
        <taxon>Fungi</taxon>
        <taxon>Dikarya</taxon>
        <taxon>Ascomycota</taxon>
        <taxon>Pezizomycotina</taxon>
        <taxon>Sordariomycetes</taxon>
        <taxon>Xylariomycetidae</taxon>
        <taxon>Xylariales</taxon>
        <taxon>Xylariaceae</taxon>
        <taxon>Xylaria</taxon>
    </lineage>
</organism>
<feature type="compositionally biased region" description="Polar residues" evidence="3">
    <location>
        <begin position="57"/>
        <end position="66"/>
    </location>
</feature>
<feature type="region of interest" description="Disordered" evidence="3">
    <location>
        <begin position="1"/>
        <end position="26"/>
    </location>
</feature>
<dbReference type="GO" id="GO:0005739">
    <property type="term" value="C:mitochondrion"/>
    <property type="evidence" value="ECO:0007669"/>
    <property type="project" value="TreeGrafter"/>
</dbReference>
<dbReference type="PANTHER" id="PTHR46505">
    <property type="entry name" value="OXIDOREDUCTASE NAD-BINDING DOMAIN-CONTAINING PROTEIN 1"/>
    <property type="match status" value="1"/>
</dbReference>
<reference evidence="4" key="1">
    <citation type="submission" date="2022-07" db="EMBL/GenBank/DDBJ databases">
        <title>Genome Sequence of Xylaria arbuscula.</title>
        <authorList>
            <person name="Buettner E."/>
        </authorList>
    </citation>
    <scope>NUCLEOTIDE SEQUENCE</scope>
    <source>
        <strain evidence="4">VT107</strain>
    </source>
</reference>
<evidence type="ECO:0000256" key="1">
    <source>
        <dbReference type="ARBA" id="ARBA00023002"/>
    </source>
</evidence>
<dbReference type="GO" id="GO:0016491">
    <property type="term" value="F:oxidoreductase activity"/>
    <property type="evidence" value="ECO:0007669"/>
    <property type="project" value="UniProtKB-KW"/>
</dbReference>
<dbReference type="Gene3D" id="3.40.50.80">
    <property type="entry name" value="Nucleotide-binding domain of ferredoxin-NADP reductase (FNR) module"/>
    <property type="match status" value="1"/>
</dbReference>
<keyword evidence="1" id="KW-0560">Oxidoreductase</keyword>
<sequence length="184" mass="20230">MTEEEEEEEGKGKRGAEKVRGQRRRKRNAQKILFLERIARVFHEGRVNGQLQMFLTGENGATSDSGQAGGDEEEKGEGEEIDGIAVAGKEEDARATTTDGADGEDEGKDNKKKKGEGSFTIPFHSRRITVDDDVATAVGNPRFAVVYVCGVPSMTDDFVAKLTAREDQGGLGMEPHRVLCEKWW</sequence>
<evidence type="ECO:0000256" key="3">
    <source>
        <dbReference type="SAM" id="MobiDB-lite"/>
    </source>
</evidence>
<dbReference type="PANTHER" id="PTHR46505:SF1">
    <property type="entry name" value="OXIDOREDUCTASE NAD-BINDING DOMAIN-CONTAINING PROTEIN 1"/>
    <property type="match status" value="1"/>
</dbReference>
<dbReference type="Proteomes" id="UP001148614">
    <property type="component" value="Unassembled WGS sequence"/>
</dbReference>